<dbReference type="PANTHER" id="PTHR11764">
    <property type="entry name" value="TERPENE CYCLASE/MUTASE FAMILY MEMBER"/>
    <property type="match status" value="1"/>
</dbReference>
<reference evidence="2" key="1">
    <citation type="submission" date="2020-08" db="EMBL/GenBank/DDBJ databases">
        <title>Plant Genome Project.</title>
        <authorList>
            <person name="Zhang R.-G."/>
        </authorList>
    </citation>
    <scope>NUCLEOTIDE SEQUENCE</scope>
    <source>
        <strain evidence="2">WSP0</strain>
        <tissue evidence="2">Leaf</tissue>
    </source>
</reference>
<evidence type="ECO:0000313" key="2">
    <source>
        <dbReference type="EMBL" id="KAG5548956.1"/>
    </source>
</evidence>
<name>A0AAV6K8Z9_9ERIC</name>
<evidence type="ECO:0000313" key="3">
    <source>
        <dbReference type="Proteomes" id="UP000823749"/>
    </source>
</evidence>
<keyword evidence="3" id="KW-1185">Reference proteome</keyword>
<accession>A0AAV6K8Z9</accession>
<protein>
    <recommendedName>
        <fullName evidence="4">Squalene cyclase C-terminal domain-containing protein</fullName>
    </recommendedName>
</protein>
<dbReference type="PANTHER" id="PTHR11764:SF58">
    <property type="entry name" value="BETA-AMYRIN SYNTHASE-RELATED"/>
    <property type="match status" value="1"/>
</dbReference>
<evidence type="ECO:0000256" key="1">
    <source>
        <dbReference type="ARBA" id="ARBA00023235"/>
    </source>
</evidence>
<organism evidence="2 3">
    <name type="scientific">Rhododendron griersonianum</name>
    <dbReference type="NCBI Taxonomy" id="479676"/>
    <lineage>
        <taxon>Eukaryota</taxon>
        <taxon>Viridiplantae</taxon>
        <taxon>Streptophyta</taxon>
        <taxon>Embryophyta</taxon>
        <taxon>Tracheophyta</taxon>
        <taxon>Spermatophyta</taxon>
        <taxon>Magnoliopsida</taxon>
        <taxon>eudicotyledons</taxon>
        <taxon>Gunneridae</taxon>
        <taxon>Pentapetalae</taxon>
        <taxon>asterids</taxon>
        <taxon>Ericales</taxon>
        <taxon>Ericaceae</taxon>
        <taxon>Ericoideae</taxon>
        <taxon>Rhodoreae</taxon>
        <taxon>Rhododendron</taxon>
    </lineage>
</organism>
<dbReference type="AlphaFoldDB" id="A0AAV6K8Z9"/>
<keyword evidence="1" id="KW-0413">Isomerase</keyword>
<dbReference type="EMBL" id="JACTNZ010000005">
    <property type="protein sequence ID" value="KAG5548956.1"/>
    <property type="molecule type" value="Genomic_DNA"/>
</dbReference>
<dbReference type="Proteomes" id="UP000823749">
    <property type="component" value="Chromosome 5"/>
</dbReference>
<dbReference type="InterPro" id="IPR008930">
    <property type="entry name" value="Terpenoid_cyclase/PrenylTrfase"/>
</dbReference>
<evidence type="ECO:0008006" key="4">
    <source>
        <dbReference type="Google" id="ProtNLM"/>
    </source>
</evidence>
<dbReference type="InterPro" id="IPR018333">
    <property type="entry name" value="Squalene_cyclase"/>
</dbReference>
<dbReference type="GO" id="GO:0016104">
    <property type="term" value="P:triterpenoid biosynthetic process"/>
    <property type="evidence" value="ECO:0007669"/>
    <property type="project" value="InterPro"/>
</dbReference>
<comment type="caution">
    <text evidence="2">The sequence shown here is derived from an EMBL/GenBank/DDBJ whole genome shotgun (WGS) entry which is preliminary data.</text>
</comment>
<gene>
    <name evidence="2" type="ORF">RHGRI_014359</name>
</gene>
<proteinExistence type="predicted"/>
<dbReference type="SUPFAM" id="SSF48239">
    <property type="entry name" value="Terpenoid cyclases/Protein prenyltransferases"/>
    <property type="match status" value="1"/>
</dbReference>
<dbReference type="GO" id="GO:0005811">
    <property type="term" value="C:lipid droplet"/>
    <property type="evidence" value="ECO:0007669"/>
    <property type="project" value="InterPro"/>
</dbReference>
<dbReference type="GO" id="GO:0042300">
    <property type="term" value="F:beta-amyrin synthase activity"/>
    <property type="evidence" value="ECO:0007669"/>
    <property type="project" value="TreeGrafter"/>
</dbReference>
<sequence>MNGKQNIMWRLKVAESGGPYEAYLYSTNNFNGRQVWEFDPSYGSLEERAQVENARQLFTLNRSKVKPCADLLLQFELLKGNNFQQTIPAVKVGEDEDVTYEAATTSLKRALRFSCAMQAKDGHWPAEIAGPLYFLPPLVIVSDPYFLVTYETMLYFQVYMTLQKNKCSPLHENSVMCLYITGHLDETFSPEHKKEILRYIYNHQSKNGGLPAWEPVKGADWLELLNPTEFFADVVVEREYVECTAAAIQAFVLFRKLYPGHRQEEIDAFILNAVHFLKDMQLADGSWYCIAERDPRPLHRAAKLLINSQMETGEFPQQSFNTGDAIEYLKELLQRINDLHNKLGATPPDLVAKKSGMI</sequence>
<dbReference type="Gene3D" id="1.50.10.20">
    <property type="match status" value="1"/>
</dbReference>